<protein>
    <submittedName>
        <fullName evidence="9">TolC family protein</fullName>
    </submittedName>
</protein>
<dbReference type="Proteomes" id="UP000772618">
    <property type="component" value="Unassembled WGS sequence"/>
</dbReference>
<accession>A0ABS5VWF7</accession>
<keyword evidence="3" id="KW-0813">Transport</keyword>
<reference evidence="9 10" key="1">
    <citation type="submission" date="2021-05" db="EMBL/GenBank/DDBJ databases">
        <title>A Polyphasic approach of four new species of the genus Ohtaekwangia: Ohtaekwangia histidinii sp. nov., Ohtaekwangia cretensis sp. nov., Ohtaekwangia indiensis sp. nov., Ohtaekwangia reichenbachii sp. nov. from diverse environment.</title>
        <authorList>
            <person name="Octaviana S."/>
        </authorList>
    </citation>
    <scope>NUCLEOTIDE SEQUENCE [LARGE SCALE GENOMIC DNA]</scope>
    <source>
        <strain evidence="9 10">PWU20</strain>
    </source>
</reference>
<comment type="similarity">
    <text evidence="2">Belongs to the outer membrane factor (OMF) (TC 1.B.17) family.</text>
</comment>
<proteinExistence type="inferred from homology"/>
<evidence type="ECO:0000256" key="7">
    <source>
        <dbReference type="ARBA" id="ARBA00023237"/>
    </source>
</evidence>
<dbReference type="EMBL" id="JAHESD010000067">
    <property type="protein sequence ID" value="MBT1705760.1"/>
    <property type="molecule type" value="Genomic_DNA"/>
</dbReference>
<keyword evidence="5" id="KW-0812">Transmembrane</keyword>
<keyword evidence="7" id="KW-0998">Cell outer membrane</keyword>
<keyword evidence="10" id="KW-1185">Reference proteome</keyword>
<comment type="subcellular location">
    <subcellularLocation>
        <location evidence="1">Cell outer membrane</location>
    </subcellularLocation>
</comment>
<evidence type="ECO:0000313" key="9">
    <source>
        <dbReference type="EMBL" id="MBT1705760.1"/>
    </source>
</evidence>
<dbReference type="RefSeq" id="WP_254155846.1">
    <property type="nucleotide sequence ID" value="NZ_JAHESD010000067.1"/>
</dbReference>
<feature type="chain" id="PRO_5045248451" evidence="8">
    <location>
        <begin position="20"/>
        <end position="482"/>
    </location>
</feature>
<dbReference type="InterPro" id="IPR003423">
    <property type="entry name" value="OMP_efflux"/>
</dbReference>
<dbReference type="Pfam" id="PF02321">
    <property type="entry name" value="OEP"/>
    <property type="match status" value="2"/>
</dbReference>
<evidence type="ECO:0000256" key="4">
    <source>
        <dbReference type="ARBA" id="ARBA00022452"/>
    </source>
</evidence>
<dbReference type="InterPro" id="IPR051906">
    <property type="entry name" value="TolC-like"/>
</dbReference>
<feature type="signal peptide" evidence="8">
    <location>
        <begin position="1"/>
        <end position="19"/>
    </location>
</feature>
<evidence type="ECO:0000256" key="1">
    <source>
        <dbReference type="ARBA" id="ARBA00004442"/>
    </source>
</evidence>
<comment type="caution">
    <text evidence="9">The sequence shown here is derived from an EMBL/GenBank/DDBJ whole genome shotgun (WGS) entry which is preliminary data.</text>
</comment>
<gene>
    <name evidence="9" type="ORF">KK060_20890</name>
</gene>
<dbReference type="PANTHER" id="PTHR30026:SF21">
    <property type="entry name" value="SLR1270 PROTEIN"/>
    <property type="match status" value="1"/>
</dbReference>
<dbReference type="SUPFAM" id="SSF56954">
    <property type="entry name" value="Outer membrane efflux proteins (OEP)"/>
    <property type="match status" value="1"/>
</dbReference>
<keyword evidence="8" id="KW-0732">Signal</keyword>
<evidence type="ECO:0000256" key="5">
    <source>
        <dbReference type="ARBA" id="ARBA00022692"/>
    </source>
</evidence>
<keyword evidence="4" id="KW-1134">Transmembrane beta strand</keyword>
<evidence type="ECO:0000256" key="8">
    <source>
        <dbReference type="SAM" id="SignalP"/>
    </source>
</evidence>
<keyword evidence="6" id="KW-0472">Membrane</keyword>
<dbReference type="PANTHER" id="PTHR30026">
    <property type="entry name" value="OUTER MEMBRANE PROTEIN TOLC"/>
    <property type="match status" value="1"/>
</dbReference>
<evidence type="ECO:0000256" key="6">
    <source>
        <dbReference type="ARBA" id="ARBA00023136"/>
    </source>
</evidence>
<dbReference type="Gene3D" id="1.20.1600.10">
    <property type="entry name" value="Outer membrane efflux proteins (OEP)"/>
    <property type="match status" value="1"/>
</dbReference>
<organism evidence="9 10">
    <name type="scientific">Chryseosolibacter indicus</name>
    <dbReference type="NCBI Taxonomy" id="2782351"/>
    <lineage>
        <taxon>Bacteria</taxon>
        <taxon>Pseudomonadati</taxon>
        <taxon>Bacteroidota</taxon>
        <taxon>Cytophagia</taxon>
        <taxon>Cytophagales</taxon>
        <taxon>Chryseotaleaceae</taxon>
        <taxon>Chryseosolibacter</taxon>
    </lineage>
</organism>
<evidence type="ECO:0000256" key="3">
    <source>
        <dbReference type="ARBA" id="ARBA00022448"/>
    </source>
</evidence>
<sequence length="482" mass="55785">MRKCVVLIALLWLIGHSMAQTRDSVFVLPDTAKPLTLEDFYRLILKYHPVAKQVNLLSDVARQEIRLARGSFDPKLEVAYLMKHYNQTEYYRLFNGSVKLPTRSPVTPSVGLERNKGEYLNPEKYISDEYNYQQIYAGISIPLGQGLMTDERRTALKQAELFSDMTEAEQIKVINKLLLEAAKSYWDWYYSYYNYRLATNTVRIADDIFKRTKANFEGGEIAAIDTTQAKIILFEREVNRQEALTSWQNSTINISTFLWDSLMNPVDVAPQLAPVNETELVVLSATTLEELVNQAKTNHPELRKLNLKVEQLELDRRLASEYLKPKLDLSYYMLNQPFYPEGVNNNFTFNDNFKLGVDFSFPIFLRKERAKVAQTKLKLTTTQYDLQLAQRQIINDINAAYNQVINYGIIVQQQRAMADNYIRLVNAELLNLENGESDLFKINVQQEKLFNAQSKLIKVMADYEKQKAILYWSAGVRLLPDN</sequence>
<evidence type="ECO:0000256" key="2">
    <source>
        <dbReference type="ARBA" id="ARBA00007613"/>
    </source>
</evidence>
<evidence type="ECO:0000313" key="10">
    <source>
        <dbReference type="Proteomes" id="UP000772618"/>
    </source>
</evidence>
<name>A0ABS5VWF7_9BACT</name>